<dbReference type="EMBL" id="JACIHI010000013">
    <property type="protein sequence ID" value="MBB4441782.1"/>
    <property type="molecule type" value="Genomic_DNA"/>
</dbReference>
<name>A0A7W6UR89_9HYPH</name>
<accession>A0A7W6UR89</accession>
<comment type="caution">
    <text evidence="1">The sequence shown here is derived from an EMBL/GenBank/DDBJ whole genome shotgun (WGS) entry which is preliminary data.</text>
</comment>
<reference evidence="1 2" key="1">
    <citation type="submission" date="2020-08" db="EMBL/GenBank/DDBJ databases">
        <title>Genomic Encyclopedia of Type Strains, Phase IV (KMG-V): Genome sequencing to study the core and pangenomes of soil and plant-associated prokaryotes.</title>
        <authorList>
            <person name="Whitman W."/>
        </authorList>
    </citation>
    <scope>NUCLEOTIDE SEQUENCE [LARGE SCALE GENOMIC DNA]</scope>
    <source>
        <strain evidence="1 2">SEMIA 414</strain>
    </source>
</reference>
<evidence type="ECO:0000313" key="2">
    <source>
        <dbReference type="Proteomes" id="UP000533724"/>
    </source>
</evidence>
<evidence type="ECO:0000313" key="1">
    <source>
        <dbReference type="EMBL" id="MBB4441782.1"/>
    </source>
</evidence>
<sequence>MWLFQNGLAGENTGFSTDFYNHMESAIHNSL</sequence>
<proteinExistence type="predicted"/>
<protein>
    <submittedName>
        <fullName evidence="1">Uncharacterized protein</fullName>
    </submittedName>
</protein>
<dbReference type="Proteomes" id="UP000533724">
    <property type="component" value="Unassembled WGS sequence"/>
</dbReference>
<organism evidence="1 2">
    <name type="scientific">Rhizobium esperanzae</name>
    <dbReference type="NCBI Taxonomy" id="1967781"/>
    <lineage>
        <taxon>Bacteria</taxon>
        <taxon>Pseudomonadati</taxon>
        <taxon>Pseudomonadota</taxon>
        <taxon>Alphaproteobacteria</taxon>
        <taxon>Hyphomicrobiales</taxon>
        <taxon>Rhizobiaceae</taxon>
        <taxon>Rhizobium/Agrobacterium group</taxon>
        <taxon>Rhizobium</taxon>
    </lineage>
</organism>
<dbReference type="AlphaFoldDB" id="A0A7W6UR89"/>
<gene>
    <name evidence="1" type="ORF">GGE15_005072</name>
</gene>